<feature type="compositionally biased region" description="Pro residues" evidence="1">
    <location>
        <begin position="92"/>
        <end position="101"/>
    </location>
</feature>
<evidence type="ECO:0008006" key="5">
    <source>
        <dbReference type="Google" id="ProtNLM"/>
    </source>
</evidence>
<evidence type="ECO:0000256" key="1">
    <source>
        <dbReference type="SAM" id="MobiDB-lite"/>
    </source>
</evidence>
<dbReference type="EMBL" id="JAOCKG010000002">
    <property type="protein sequence ID" value="MDH2050350.1"/>
    <property type="molecule type" value="Genomic_DNA"/>
</dbReference>
<evidence type="ECO:0000256" key="2">
    <source>
        <dbReference type="SAM" id="SignalP"/>
    </source>
</evidence>
<reference evidence="3" key="1">
    <citation type="submission" date="2022-09" db="EMBL/GenBank/DDBJ databases">
        <title>Intensive care unit water sources are persistently colonized with multi-drug resistant bacteria and are the site of extensive horizontal gene transfer of antibiotic resistance genes.</title>
        <authorList>
            <person name="Diorio-Toth L."/>
        </authorList>
    </citation>
    <scope>NUCLEOTIDE SEQUENCE</scope>
    <source>
        <strain evidence="3">GD03676</strain>
    </source>
</reference>
<proteinExistence type="predicted"/>
<comment type="caution">
    <text evidence="3">The sequence shown here is derived from an EMBL/GenBank/DDBJ whole genome shotgun (WGS) entry which is preliminary data.</text>
</comment>
<keyword evidence="2" id="KW-0732">Signal</keyword>
<feature type="signal peptide" evidence="2">
    <location>
        <begin position="1"/>
        <end position="21"/>
    </location>
</feature>
<dbReference type="AlphaFoldDB" id="A0AA42W817"/>
<dbReference type="Proteomes" id="UP001161276">
    <property type="component" value="Unassembled WGS sequence"/>
</dbReference>
<feature type="region of interest" description="Disordered" evidence="1">
    <location>
        <begin position="24"/>
        <end position="116"/>
    </location>
</feature>
<dbReference type="PROSITE" id="PS51257">
    <property type="entry name" value="PROKAR_LIPOPROTEIN"/>
    <property type="match status" value="1"/>
</dbReference>
<evidence type="ECO:0000313" key="4">
    <source>
        <dbReference type="Proteomes" id="UP001161276"/>
    </source>
</evidence>
<feature type="chain" id="PRO_5041409540" description="Secreted protein" evidence="2">
    <location>
        <begin position="22"/>
        <end position="116"/>
    </location>
</feature>
<accession>A0AA42W817</accession>
<protein>
    <recommendedName>
        <fullName evidence="5">Secreted protein</fullName>
    </recommendedName>
</protein>
<name>A0AA42W817_9BURK</name>
<organism evidence="3 4">
    <name type="scientific">Achromobacter marplatensis</name>
    <dbReference type="NCBI Taxonomy" id="470868"/>
    <lineage>
        <taxon>Bacteria</taxon>
        <taxon>Pseudomonadati</taxon>
        <taxon>Pseudomonadota</taxon>
        <taxon>Betaproteobacteria</taxon>
        <taxon>Burkholderiales</taxon>
        <taxon>Alcaligenaceae</taxon>
        <taxon>Achromobacter</taxon>
    </lineage>
</organism>
<evidence type="ECO:0000313" key="3">
    <source>
        <dbReference type="EMBL" id="MDH2050350.1"/>
    </source>
</evidence>
<dbReference type="RefSeq" id="WP_234704746.1">
    <property type="nucleotide sequence ID" value="NZ_ALJE01000006.1"/>
</dbReference>
<gene>
    <name evidence="3" type="ORF">N5K24_08070</name>
</gene>
<feature type="compositionally biased region" description="Pro residues" evidence="1">
    <location>
        <begin position="107"/>
        <end position="116"/>
    </location>
</feature>
<sequence length="116" mass="11646">MTMKTLIAAVWMALACGPALARDGVPSVPSPPPSARTLPDNCVGTSCPRTVEPGRTPPTCLGTGCGESRYPAPGASGADRGPSPAWSGPSQPKLPPMPSRPGQPAGPLTPGPTLPR</sequence>